<evidence type="ECO:0000313" key="2">
    <source>
        <dbReference type="EMBL" id="VAW82819.1"/>
    </source>
</evidence>
<dbReference type="Pfam" id="PF07238">
    <property type="entry name" value="PilZ"/>
    <property type="match status" value="1"/>
</dbReference>
<name>A0A3B0Z980_9ZZZZ</name>
<organism evidence="2">
    <name type="scientific">hydrothermal vent metagenome</name>
    <dbReference type="NCBI Taxonomy" id="652676"/>
    <lineage>
        <taxon>unclassified sequences</taxon>
        <taxon>metagenomes</taxon>
        <taxon>ecological metagenomes</taxon>
    </lineage>
</organism>
<dbReference type="InterPro" id="IPR009875">
    <property type="entry name" value="PilZ_domain"/>
</dbReference>
<proteinExistence type="predicted"/>
<gene>
    <name evidence="2" type="ORF">MNBD_GAMMA13-577</name>
</gene>
<dbReference type="SUPFAM" id="SSF141371">
    <property type="entry name" value="PilZ domain-like"/>
    <property type="match status" value="1"/>
</dbReference>
<protein>
    <recommendedName>
        <fullName evidence="1">PilZ domain-containing protein</fullName>
    </recommendedName>
</protein>
<sequence>MGLDHRNYDEKRDFVRVTVDYELGLQAADDGRSFTAMGKNLSTGGVLFHTNEPLKLGDRLRMHVEARQALLSVLDATIEVVRVEDTGDGRTWAVGGAITQMHDS</sequence>
<reference evidence="2" key="1">
    <citation type="submission" date="2018-06" db="EMBL/GenBank/DDBJ databases">
        <authorList>
            <person name="Zhirakovskaya E."/>
        </authorList>
    </citation>
    <scope>NUCLEOTIDE SEQUENCE</scope>
</reference>
<feature type="domain" description="PilZ" evidence="1">
    <location>
        <begin position="10"/>
        <end position="93"/>
    </location>
</feature>
<dbReference type="AlphaFoldDB" id="A0A3B0Z980"/>
<dbReference type="Gene3D" id="2.40.10.220">
    <property type="entry name" value="predicted glycosyltransferase like domains"/>
    <property type="match status" value="1"/>
</dbReference>
<dbReference type="EMBL" id="UOFK01000332">
    <property type="protein sequence ID" value="VAW82819.1"/>
    <property type="molecule type" value="Genomic_DNA"/>
</dbReference>
<evidence type="ECO:0000259" key="1">
    <source>
        <dbReference type="Pfam" id="PF07238"/>
    </source>
</evidence>
<accession>A0A3B0Z980</accession>
<dbReference type="GO" id="GO:0035438">
    <property type="term" value="F:cyclic-di-GMP binding"/>
    <property type="evidence" value="ECO:0007669"/>
    <property type="project" value="InterPro"/>
</dbReference>